<accession>A0A173XS91</accession>
<gene>
    <name evidence="2" type="primary">slyA_2</name>
    <name evidence="2" type="ORF">ERS852385_00728</name>
</gene>
<keyword evidence="3" id="KW-1185">Reference proteome</keyword>
<dbReference type="eggNOG" id="COG1846">
    <property type="taxonomic scope" value="Bacteria"/>
</dbReference>
<name>A0A173XS91_9FIRM</name>
<reference evidence="2 3" key="1">
    <citation type="submission" date="2015-09" db="EMBL/GenBank/DDBJ databases">
        <authorList>
            <consortium name="Pathogen Informatics"/>
        </authorList>
    </citation>
    <scope>NUCLEOTIDE SEQUENCE [LARGE SCALE GENOMIC DNA]</scope>
    <source>
        <strain evidence="2 3">2789STDY5608828</strain>
    </source>
</reference>
<dbReference type="GO" id="GO:0006950">
    <property type="term" value="P:response to stress"/>
    <property type="evidence" value="ECO:0007669"/>
    <property type="project" value="TreeGrafter"/>
</dbReference>
<dbReference type="AlphaFoldDB" id="A0A173XS91"/>
<dbReference type="EMBL" id="CYYU01000002">
    <property type="protein sequence ID" value="CUN54140.1"/>
    <property type="molecule type" value="Genomic_DNA"/>
</dbReference>
<dbReference type="InterPro" id="IPR036390">
    <property type="entry name" value="WH_DNA-bd_sf"/>
</dbReference>
<dbReference type="OrthoDB" id="9799663at2"/>
<dbReference type="Gene3D" id="1.10.10.10">
    <property type="entry name" value="Winged helix-like DNA-binding domain superfamily/Winged helix DNA-binding domain"/>
    <property type="match status" value="1"/>
</dbReference>
<dbReference type="Pfam" id="PF01047">
    <property type="entry name" value="MarR"/>
    <property type="match status" value="1"/>
</dbReference>
<dbReference type="SMART" id="SM00347">
    <property type="entry name" value="HTH_MARR"/>
    <property type="match status" value="1"/>
</dbReference>
<evidence type="ECO:0000313" key="2">
    <source>
        <dbReference type="EMBL" id="CUN54140.1"/>
    </source>
</evidence>
<dbReference type="PANTHER" id="PTHR33164">
    <property type="entry name" value="TRANSCRIPTIONAL REGULATOR, MARR FAMILY"/>
    <property type="match status" value="1"/>
</dbReference>
<dbReference type="RefSeq" id="WP_055160748.1">
    <property type="nucleotide sequence ID" value="NZ_CABIWZ010000002.1"/>
</dbReference>
<dbReference type="PANTHER" id="PTHR33164:SF101">
    <property type="entry name" value="TRANSCRIPTIONAL REPRESSOR MPRA"/>
    <property type="match status" value="1"/>
</dbReference>
<dbReference type="InterPro" id="IPR000835">
    <property type="entry name" value="HTH_MarR-typ"/>
</dbReference>
<dbReference type="PROSITE" id="PS50995">
    <property type="entry name" value="HTH_MARR_2"/>
    <property type="match status" value="1"/>
</dbReference>
<proteinExistence type="predicted"/>
<sequence length="138" mass="16047">MILDNTIGYMISRVARKIHYAVDEVFKAYGITVEQWVALKTIAEYEPLCQKALAEKIEKNQNTVKALVTHLDDKGFIDRTPNPDDMRHMMLRTTERGRALVARLTELDEHKNFDFLGALSEAEQEDLRRMLRKIEARL</sequence>
<dbReference type="InterPro" id="IPR039422">
    <property type="entry name" value="MarR/SlyA-like"/>
</dbReference>
<evidence type="ECO:0000313" key="3">
    <source>
        <dbReference type="Proteomes" id="UP000095546"/>
    </source>
</evidence>
<feature type="domain" description="HTH marR-type" evidence="1">
    <location>
        <begin position="4"/>
        <end position="136"/>
    </location>
</feature>
<dbReference type="SUPFAM" id="SSF46785">
    <property type="entry name" value="Winged helix' DNA-binding domain"/>
    <property type="match status" value="1"/>
</dbReference>
<dbReference type="Proteomes" id="UP000095546">
    <property type="component" value="Unassembled WGS sequence"/>
</dbReference>
<dbReference type="GO" id="GO:0003700">
    <property type="term" value="F:DNA-binding transcription factor activity"/>
    <property type="evidence" value="ECO:0007669"/>
    <property type="project" value="InterPro"/>
</dbReference>
<organism evidence="2 3">
    <name type="scientific">Mitsuokella jalaludinii</name>
    <dbReference type="NCBI Taxonomy" id="187979"/>
    <lineage>
        <taxon>Bacteria</taxon>
        <taxon>Bacillati</taxon>
        <taxon>Bacillota</taxon>
        <taxon>Negativicutes</taxon>
        <taxon>Selenomonadales</taxon>
        <taxon>Selenomonadaceae</taxon>
        <taxon>Mitsuokella</taxon>
    </lineage>
</organism>
<dbReference type="PRINTS" id="PR00598">
    <property type="entry name" value="HTHMARR"/>
</dbReference>
<dbReference type="STRING" id="187979.ERS852385_00728"/>
<protein>
    <submittedName>
        <fullName evidence="2">Salmolysin</fullName>
    </submittedName>
</protein>
<evidence type="ECO:0000259" key="1">
    <source>
        <dbReference type="PROSITE" id="PS50995"/>
    </source>
</evidence>
<dbReference type="InterPro" id="IPR036388">
    <property type="entry name" value="WH-like_DNA-bd_sf"/>
</dbReference>